<dbReference type="InterPro" id="IPR012677">
    <property type="entry name" value="Nucleotide-bd_a/b_plait_sf"/>
</dbReference>
<feature type="region of interest" description="Disordered" evidence="10">
    <location>
        <begin position="510"/>
        <end position="539"/>
    </location>
</feature>
<evidence type="ECO:0000256" key="9">
    <source>
        <dbReference type="PROSITE-ProRule" id="PRU00176"/>
    </source>
</evidence>
<dbReference type="PROSITE" id="PS50102">
    <property type="entry name" value="RRM"/>
    <property type="match status" value="4"/>
</dbReference>
<dbReference type="GO" id="GO:0005634">
    <property type="term" value="C:nucleus"/>
    <property type="evidence" value="ECO:0007669"/>
    <property type="project" value="UniProtKB-SubCell"/>
</dbReference>
<dbReference type="SUPFAM" id="SSF54928">
    <property type="entry name" value="RNA-binding domain, RBD"/>
    <property type="match status" value="3"/>
</dbReference>
<feature type="domain" description="RRM" evidence="11">
    <location>
        <begin position="413"/>
        <end position="496"/>
    </location>
</feature>
<reference evidence="13" key="1">
    <citation type="submission" date="2021-02" db="EMBL/GenBank/DDBJ databases">
        <authorList>
            <person name="Nowell W R."/>
        </authorList>
    </citation>
    <scope>NUCLEOTIDE SEQUENCE</scope>
</reference>
<feature type="domain" description="RRM" evidence="11">
    <location>
        <begin position="333"/>
        <end position="409"/>
    </location>
</feature>
<evidence type="ECO:0000313" key="14">
    <source>
        <dbReference type="Proteomes" id="UP000663864"/>
    </source>
</evidence>
<dbReference type="Pfam" id="PF00076">
    <property type="entry name" value="RRM_1"/>
    <property type="match status" value="2"/>
</dbReference>
<feature type="compositionally biased region" description="Low complexity" evidence="10">
    <location>
        <begin position="823"/>
        <end position="840"/>
    </location>
</feature>
<accession>A0A814FYL3</accession>
<dbReference type="InterPro" id="IPR010912">
    <property type="entry name" value="SPOC_met"/>
</dbReference>
<evidence type="ECO:0000256" key="4">
    <source>
        <dbReference type="ARBA" id="ARBA00022884"/>
    </source>
</evidence>
<dbReference type="PANTHER" id="PTHR23189">
    <property type="entry name" value="RNA RECOGNITION MOTIF-CONTAINING"/>
    <property type="match status" value="1"/>
</dbReference>
<dbReference type="SUPFAM" id="SSF100939">
    <property type="entry name" value="SPOC domain-like"/>
    <property type="match status" value="1"/>
</dbReference>
<dbReference type="FunFam" id="2.40.290.10:FF:000002">
    <property type="entry name" value="Spen family transcriptional repressor"/>
    <property type="match status" value="1"/>
</dbReference>
<dbReference type="EMBL" id="CAJNOT010000452">
    <property type="protein sequence ID" value="CAF0986685.1"/>
    <property type="molecule type" value="Genomic_DNA"/>
</dbReference>
<dbReference type="InterPro" id="IPR000504">
    <property type="entry name" value="RRM_dom"/>
</dbReference>
<feature type="region of interest" description="Disordered" evidence="10">
    <location>
        <begin position="155"/>
        <end position="201"/>
    </location>
</feature>
<keyword evidence="3" id="KW-0597">Phosphoprotein</keyword>
<dbReference type="InterPro" id="IPR016194">
    <property type="entry name" value="SPOC-like_C_dom_sf"/>
</dbReference>
<name>A0A814FYL3_9BILA</name>
<gene>
    <name evidence="13" type="ORF">ZHD862_LOCUS11798</name>
</gene>
<keyword evidence="8" id="KW-0539">Nucleus</keyword>
<feature type="compositionally biased region" description="Polar residues" evidence="10">
    <location>
        <begin position="1462"/>
        <end position="1475"/>
    </location>
</feature>
<sequence>MSSEISTDKVLLTSKSTESRWLIISNLPDTATEETIKECFERYGHVQTVKINDQRFALVAFLDIRTALKAHRAENILDKKQLQTTFHDSLNSVPKVLLEVSSSIIEPSSSSSFPCSITTETNTFMDKTITAIHDNRDIYSLHTANNRHQIVRVKYESDLSRSKPRTSSINSSKKTIMKSSRDKHENSSSSSSAESERSHNDSLFHKYRRQYTLKLKQKSTNLNHLKTRILKIYPLPSKISIESLRETLRNIFINFKKSSHLLNIKIIDDYALLTFKKFEDVNKALLFIITKSIHGIKLKAKPYNYLIHKNDLMMKRSICSDLDTDEYSVKATRTLYIGNLQPEISSNELREIYSTYGDIIEIEIKRQQQQSHYLQTFAFIQYVDIKSVIKAMKSKFIRDHSIKLGFGKSQPTNVLWLDNLPSNITESILRSFINNITNLSSNEILDIYIDNRNYHQIHIVQCLIYFIDIIAAQHAINSIRGKKIQSKRIQVDFASKILITRFSDIIQETNNKKNNNQSTNRSHQCHDTKTHHAESSLTPSNINLLNRNETHHHLSSSLNYDSINHKKIIKSETEKNTNTKHICDCLMQNHHLHINHNDIKEYPKKQIENKKKLNEISISNTNSYHSFKKVFPTKIIPLESDSSFVQTDIRLQVYSSQYNQLINSIYLPFPKFAKISTKSLNILNKFNSKAHLEDLSFQLNNISTKKDLVNTNMNNKDLSIHKELNERIKLLDENINEFNRNSSLLSPAIFSEQQNQTITTAHTSSIQIERNNILNAQQTSSCNFTLSPILHSSDSTLSIQNAPTVANYNSISSTTPPHPLIPTSFISSSTSTNQSSPLTSNDKSSRNLSPLLFDTNNNSSNIVPIKSLEQLDPKFQHKSISSLRSVFANVPKSSNINDSSVIPTSELITFSSIKGNQNHSSSSTILPISQQQVTDDFAKPIVLKSILKQSCNLSQSTSNETCKIVQIMSKNPSFESKVKQTLLLDNNKKPTNKQIPNLIINNMKKHQTEMKKLSNQSIISVNSDKKQLLENISKKFNTKLIETTKKSSKNVTETSTTSLNSKVSQSTIKHLDQINQKTKLVQNHNKIEKKSSSSISIQQNKTFLSHKTILKHKQQHQNNQTNKNYLTTMQQNSLNKSSISISKIDNKQNKQKLIIKSNNNNKTSENFTNNTSQTKLKLKQITSMYDRIKNRSRNEQIAKSLLTTKNDHLSEQNNDDDDIQVTNVTQLKRHNIIMDSSESEDDMLTKIKNKKRIDFDSNIFNSEENDHNNQNKIKQQQMEISKFNNEELVLKKKPIISKANSLSKKRSTIDQLNLSSKKIKLQSKHFPSVNKQSTITFKISSPEQSLNNTITENITLNKIDTTFSNHSITTIASSSTTTQSDDYQSITMNTKKESILLKSKLTNNETYDQLNTSIDSNCYEQKKSMSSPVTNNTQQDSFNEQQILNETEQTSDELSSHIPVDKSTSLSIENSSPKETIQVSQSSSIISKDVSISTILCETIERTLNITNNFLLDNINSSSLPIDDQSVITNTSIISIPTTLSDIKKSSCFSSSVTNETLNLFDCRSITNNEHSSKLMRLFPQLITPDSNLFMPHHQYYSYSLVAQPSSNSPSLSIRTLSTSSSSSTIGNPCYNTNMSEQQYCHDEESKRDSITNFSTTSSFDCSTPNNTIDQQQSLESDSITSFRNLSELYGYAALPTQQSLNSFTSEYCHMNDFQSYDPYNIQWEGYIILKTNQAYIKTQFIAGNPHIARISINYWHSDIHHNLRISQRMRLEQIQLDGVQQRMKIDNDHCILIAEPNGLTPDEIRSEQNHLKNGVIQYLQEKQAAGILNILLPGLLQPVYVVHIFPPCQFASEILQKRAPDAYRCIVQNKIEKIYLLFIITSTIQ</sequence>
<evidence type="ECO:0000256" key="8">
    <source>
        <dbReference type="ARBA" id="ARBA00023242"/>
    </source>
</evidence>
<feature type="compositionally biased region" description="Polar residues" evidence="10">
    <location>
        <begin position="165"/>
        <end position="174"/>
    </location>
</feature>
<evidence type="ECO:0008006" key="15">
    <source>
        <dbReference type="Google" id="ProtNLM"/>
    </source>
</evidence>
<feature type="region of interest" description="Disordered" evidence="10">
    <location>
        <begin position="819"/>
        <end position="851"/>
    </location>
</feature>
<dbReference type="GO" id="GO:0003723">
    <property type="term" value="F:RNA binding"/>
    <property type="evidence" value="ECO:0007669"/>
    <property type="project" value="UniProtKB-UniRule"/>
</dbReference>
<evidence type="ECO:0000259" key="12">
    <source>
        <dbReference type="PROSITE" id="PS50917"/>
    </source>
</evidence>
<keyword evidence="5" id="KW-0805">Transcription regulation</keyword>
<evidence type="ECO:0000256" key="3">
    <source>
        <dbReference type="ARBA" id="ARBA00022553"/>
    </source>
</evidence>
<comment type="similarity">
    <text evidence="2">Belongs to the RRM Spen family.</text>
</comment>
<feature type="domain" description="SPOC" evidence="12">
    <location>
        <begin position="1713"/>
        <end position="1883"/>
    </location>
</feature>
<feature type="domain" description="RRM" evidence="11">
    <location>
        <begin position="20"/>
        <end position="89"/>
    </location>
</feature>
<dbReference type="Gene3D" id="3.30.70.330">
    <property type="match status" value="3"/>
</dbReference>
<dbReference type="Gene3D" id="2.40.290.10">
    <property type="match status" value="1"/>
</dbReference>
<evidence type="ECO:0000256" key="6">
    <source>
        <dbReference type="ARBA" id="ARBA00023054"/>
    </source>
</evidence>
<feature type="domain" description="RRM" evidence="11">
    <location>
        <begin position="228"/>
        <end position="310"/>
    </location>
</feature>
<feature type="region of interest" description="Disordered" evidence="10">
    <location>
        <begin position="1046"/>
        <end position="1065"/>
    </location>
</feature>
<evidence type="ECO:0000256" key="10">
    <source>
        <dbReference type="SAM" id="MobiDB-lite"/>
    </source>
</evidence>
<comment type="subcellular location">
    <subcellularLocation>
        <location evidence="1">Nucleus</location>
    </subcellularLocation>
</comment>
<protein>
    <recommendedName>
        <fullName evidence="15">Msx2-interacting protein</fullName>
    </recommendedName>
</protein>
<dbReference type="InterPro" id="IPR035979">
    <property type="entry name" value="RBD_domain_sf"/>
</dbReference>
<evidence type="ECO:0000256" key="7">
    <source>
        <dbReference type="ARBA" id="ARBA00023163"/>
    </source>
</evidence>
<feature type="compositionally biased region" description="Polar residues" evidence="10">
    <location>
        <begin position="1049"/>
        <end position="1065"/>
    </location>
</feature>
<keyword evidence="7" id="KW-0804">Transcription</keyword>
<dbReference type="SMART" id="SM00360">
    <property type="entry name" value="RRM"/>
    <property type="match status" value="4"/>
</dbReference>
<feature type="compositionally biased region" description="Basic and acidic residues" evidence="10">
    <location>
        <begin position="524"/>
        <end position="534"/>
    </location>
</feature>
<feature type="region of interest" description="Disordered" evidence="10">
    <location>
        <begin position="1447"/>
        <end position="1475"/>
    </location>
</feature>
<dbReference type="CDD" id="cd21543">
    <property type="entry name" value="SPOC_SHARP"/>
    <property type="match status" value="1"/>
</dbReference>
<dbReference type="PROSITE" id="PS50917">
    <property type="entry name" value="SPOC"/>
    <property type="match status" value="1"/>
</dbReference>
<keyword evidence="6" id="KW-0175">Coiled coil</keyword>
<evidence type="ECO:0000256" key="1">
    <source>
        <dbReference type="ARBA" id="ARBA00004123"/>
    </source>
</evidence>
<comment type="caution">
    <text evidence="13">The sequence shown here is derived from an EMBL/GenBank/DDBJ whole genome shotgun (WGS) entry which is preliminary data.</text>
</comment>
<evidence type="ECO:0000256" key="2">
    <source>
        <dbReference type="ARBA" id="ARBA00005387"/>
    </source>
</evidence>
<dbReference type="Proteomes" id="UP000663864">
    <property type="component" value="Unassembled WGS sequence"/>
</dbReference>
<organism evidence="13 14">
    <name type="scientific">Rotaria sordida</name>
    <dbReference type="NCBI Taxonomy" id="392033"/>
    <lineage>
        <taxon>Eukaryota</taxon>
        <taxon>Metazoa</taxon>
        <taxon>Spiralia</taxon>
        <taxon>Gnathifera</taxon>
        <taxon>Rotifera</taxon>
        <taxon>Eurotatoria</taxon>
        <taxon>Bdelloidea</taxon>
        <taxon>Philodinida</taxon>
        <taxon>Philodinidae</taxon>
        <taxon>Rotaria</taxon>
    </lineage>
</organism>
<evidence type="ECO:0000259" key="11">
    <source>
        <dbReference type="PROSITE" id="PS50102"/>
    </source>
</evidence>
<evidence type="ECO:0000256" key="5">
    <source>
        <dbReference type="ARBA" id="ARBA00023015"/>
    </source>
</evidence>
<proteinExistence type="inferred from homology"/>
<evidence type="ECO:0000313" key="13">
    <source>
        <dbReference type="EMBL" id="CAF0986685.1"/>
    </source>
</evidence>
<keyword evidence="4 9" id="KW-0694">RNA-binding</keyword>